<keyword evidence="3" id="KW-1185">Reference proteome</keyword>
<dbReference type="AlphaFoldDB" id="A0A6G8PW69"/>
<proteinExistence type="predicted"/>
<dbReference type="RefSeq" id="WP_166396108.1">
    <property type="nucleotide sequence ID" value="NZ_CP045121.1"/>
</dbReference>
<evidence type="ECO:0000313" key="2">
    <source>
        <dbReference type="EMBL" id="QIN78433.1"/>
    </source>
</evidence>
<dbReference type="KEGG" id="rmar:GBA65_07735"/>
<dbReference type="Proteomes" id="UP000502706">
    <property type="component" value="Chromosome"/>
</dbReference>
<protein>
    <submittedName>
        <fullName evidence="2">Uncharacterized protein</fullName>
    </submittedName>
</protein>
<evidence type="ECO:0000313" key="3">
    <source>
        <dbReference type="Proteomes" id="UP000502706"/>
    </source>
</evidence>
<sequence>MDAEATKSPVAAAARESDAGLAPLSPSPEDFRVSGESVEETGPIRHRLDAKEVPPGSAATGTLVFQVSEGKEDLRLSFGGARPVALEEAPAGRGAEKPAGDGHGHQ</sequence>
<dbReference type="EMBL" id="CP045121">
    <property type="protein sequence ID" value="QIN78433.1"/>
    <property type="molecule type" value="Genomic_DNA"/>
</dbReference>
<feature type="region of interest" description="Disordered" evidence="1">
    <location>
        <begin position="81"/>
        <end position="106"/>
    </location>
</feature>
<organism evidence="2 3">
    <name type="scientific">Rubrobacter marinus</name>
    <dbReference type="NCBI Taxonomy" id="2653852"/>
    <lineage>
        <taxon>Bacteria</taxon>
        <taxon>Bacillati</taxon>
        <taxon>Actinomycetota</taxon>
        <taxon>Rubrobacteria</taxon>
        <taxon>Rubrobacterales</taxon>
        <taxon>Rubrobacteraceae</taxon>
        <taxon>Rubrobacter</taxon>
    </lineage>
</organism>
<reference evidence="2 3" key="1">
    <citation type="submission" date="2019-10" db="EMBL/GenBank/DDBJ databases">
        <title>Rubrobacter sp nov SCSIO 52915 isolated from a deep-sea sediment in the South China Sea.</title>
        <authorList>
            <person name="Chen R.W."/>
        </authorList>
    </citation>
    <scope>NUCLEOTIDE SEQUENCE [LARGE SCALE GENOMIC DNA]</scope>
    <source>
        <strain evidence="2 3">SCSIO 52915</strain>
    </source>
</reference>
<feature type="region of interest" description="Disordered" evidence="1">
    <location>
        <begin position="1"/>
        <end position="58"/>
    </location>
</feature>
<feature type="compositionally biased region" description="Basic and acidic residues" evidence="1">
    <location>
        <begin position="42"/>
        <end position="52"/>
    </location>
</feature>
<gene>
    <name evidence="2" type="ORF">GBA65_07735</name>
</gene>
<name>A0A6G8PW69_9ACTN</name>
<feature type="compositionally biased region" description="Basic and acidic residues" evidence="1">
    <location>
        <begin position="94"/>
        <end position="106"/>
    </location>
</feature>
<evidence type="ECO:0000256" key="1">
    <source>
        <dbReference type="SAM" id="MobiDB-lite"/>
    </source>
</evidence>
<accession>A0A6G8PW69</accession>